<gene>
    <name evidence="1" type="ORF">I6J18_01145</name>
</gene>
<accession>A0A974S0J1</accession>
<protein>
    <submittedName>
        <fullName evidence="1">Uncharacterized protein</fullName>
    </submittedName>
</protein>
<evidence type="ECO:0000313" key="2">
    <source>
        <dbReference type="Proteomes" id="UP000595254"/>
    </source>
</evidence>
<proteinExistence type="predicted"/>
<dbReference type="EMBL" id="CP068053">
    <property type="protein sequence ID" value="QQT00579.1"/>
    <property type="molecule type" value="Genomic_DNA"/>
</dbReference>
<evidence type="ECO:0000313" key="1">
    <source>
        <dbReference type="EMBL" id="QQT00579.1"/>
    </source>
</evidence>
<dbReference type="RefSeq" id="WP_040373460.1">
    <property type="nucleotide sequence ID" value="NZ_CP068053.1"/>
</dbReference>
<dbReference type="Proteomes" id="UP000595254">
    <property type="component" value="Chromosome"/>
</dbReference>
<sequence>MPSNKMVGAVALGAAALLMRNKQTREKTMNTLKSYVDPQTIENVKSKFQNISKTEPRKSIN</sequence>
<keyword evidence="2" id="KW-1185">Reference proteome</keyword>
<dbReference type="KEGG" id="ppsr:I6J18_01145"/>
<name>A0A974S0J1_PERPY</name>
<reference evidence="1 2" key="1">
    <citation type="submission" date="2021-01" db="EMBL/GenBank/DDBJ databases">
        <title>FDA dAtabase for Regulatory Grade micrObial Sequences (FDA-ARGOS): Supporting development and validation of Infectious Disease Dx tests.</title>
        <authorList>
            <person name="Nelson B."/>
            <person name="Plummer A."/>
            <person name="Tallon L."/>
            <person name="Sadzewicz L."/>
            <person name="Zhao X."/>
            <person name="Boylan J."/>
            <person name="Ott S."/>
            <person name="Bowen H."/>
            <person name="Vavikolanu K."/>
            <person name="Mehta A."/>
            <person name="Aluvathingal J."/>
            <person name="Nadendla S."/>
            <person name="Myers T."/>
            <person name="Yan Y."/>
            <person name="Sichtig H."/>
        </authorList>
    </citation>
    <scope>NUCLEOTIDE SEQUENCE [LARGE SCALE GENOMIC DNA]</scope>
    <source>
        <strain evidence="1 2">FDAARGOS_1161</strain>
    </source>
</reference>
<organism evidence="1 2">
    <name type="scientific">Peribacillus psychrosaccharolyticus</name>
    <name type="common">Bacillus psychrosaccharolyticus</name>
    <dbReference type="NCBI Taxonomy" id="1407"/>
    <lineage>
        <taxon>Bacteria</taxon>
        <taxon>Bacillati</taxon>
        <taxon>Bacillota</taxon>
        <taxon>Bacilli</taxon>
        <taxon>Bacillales</taxon>
        <taxon>Bacillaceae</taxon>
        <taxon>Peribacillus</taxon>
    </lineage>
</organism>
<dbReference type="AlphaFoldDB" id="A0A974S0J1"/>